<dbReference type="AlphaFoldDB" id="A0A3L6R668"/>
<evidence type="ECO:0000256" key="1">
    <source>
        <dbReference type="SAM" id="MobiDB-lite"/>
    </source>
</evidence>
<accession>A0A3L6R668</accession>
<dbReference type="Gene3D" id="3.90.1110.10">
    <property type="entry name" value="RNA polymerase Rpb2, domain 2"/>
    <property type="match status" value="1"/>
</dbReference>
<reference evidence="3" key="1">
    <citation type="journal article" date="2019" name="Nat. Commun.">
        <title>The genome of broomcorn millet.</title>
        <authorList>
            <person name="Zou C."/>
            <person name="Miki D."/>
            <person name="Li D."/>
            <person name="Tang Q."/>
            <person name="Xiao L."/>
            <person name="Rajput S."/>
            <person name="Deng P."/>
            <person name="Jia W."/>
            <person name="Huang R."/>
            <person name="Zhang M."/>
            <person name="Sun Y."/>
            <person name="Hu J."/>
            <person name="Fu X."/>
            <person name="Schnable P.S."/>
            <person name="Li F."/>
            <person name="Zhang H."/>
            <person name="Feng B."/>
            <person name="Zhu X."/>
            <person name="Liu R."/>
            <person name="Schnable J.C."/>
            <person name="Zhu J.-K."/>
            <person name="Zhang H."/>
        </authorList>
    </citation>
    <scope>NUCLEOTIDE SEQUENCE [LARGE SCALE GENOMIC DNA]</scope>
</reference>
<name>A0A3L6R668_PANMI</name>
<proteinExistence type="predicted"/>
<protein>
    <submittedName>
        <fullName evidence="2">Uncharacterized protein</fullName>
    </submittedName>
</protein>
<gene>
    <name evidence="2" type="ORF">C2845_PM06G31120</name>
</gene>
<dbReference type="EMBL" id="PQIB02000009">
    <property type="protein sequence ID" value="RLM98359.1"/>
    <property type="molecule type" value="Genomic_DNA"/>
</dbReference>
<feature type="compositionally biased region" description="Polar residues" evidence="1">
    <location>
        <begin position="1"/>
        <end position="15"/>
    </location>
</feature>
<dbReference type="STRING" id="4540.A0A3L6R668"/>
<dbReference type="GO" id="GO:0006351">
    <property type="term" value="P:DNA-templated transcription"/>
    <property type="evidence" value="ECO:0007669"/>
    <property type="project" value="InterPro"/>
</dbReference>
<comment type="caution">
    <text evidence="2">The sequence shown here is derived from an EMBL/GenBank/DDBJ whole genome shotgun (WGS) entry which is preliminary data.</text>
</comment>
<dbReference type="InterPro" id="IPR037034">
    <property type="entry name" value="RNA_pol_Rpb2_2_sf"/>
</dbReference>
<dbReference type="Proteomes" id="UP000275267">
    <property type="component" value="Unassembled WGS sequence"/>
</dbReference>
<organism evidence="2 3">
    <name type="scientific">Panicum miliaceum</name>
    <name type="common">Proso millet</name>
    <name type="synonym">Broomcorn millet</name>
    <dbReference type="NCBI Taxonomy" id="4540"/>
    <lineage>
        <taxon>Eukaryota</taxon>
        <taxon>Viridiplantae</taxon>
        <taxon>Streptophyta</taxon>
        <taxon>Embryophyta</taxon>
        <taxon>Tracheophyta</taxon>
        <taxon>Spermatophyta</taxon>
        <taxon>Magnoliopsida</taxon>
        <taxon>Liliopsida</taxon>
        <taxon>Poales</taxon>
        <taxon>Poaceae</taxon>
        <taxon>PACMAD clade</taxon>
        <taxon>Panicoideae</taxon>
        <taxon>Panicodae</taxon>
        <taxon>Paniceae</taxon>
        <taxon>Panicinae</taxon>
        <taxon>Panicum</taxon>
        <taxon>Panicum sect. Panicum</taxon>
    </lineage>
</organism>
<keyword evidence="3" id="KW-1185">Reference proteome</keyword>
<evidence type="ECO:0000313" key="3">
    <source>
        <dbReference type="Proteomes" id="UP000275267"/>
    </source>
</evidence>
<dbReference type="GO" id="GO:0003899">
    <property type="term" value="F:DNA-directed RNA polymerase activity"/>
    <property type="evidence" value="ECO:0007669"/>
    <property type="project" value="InterPro"/>
</dbReference>
<feature type="region of interest" description="Disordered" evidence="1">
    <location>
        <begin position="1"/>
        <end position="38"/>
    </location>
</feature>
<evidence type="ECO:0000313" key="2">
    <source>
        <dbReference type="EMBL" id="RLM98359.1"/>
    </source>
</evidence>
<sequence>MSKCISVSYQCPPSENQRRKSSRPRGAPPPSPSASSLNSLLNLPARLGLLTRSRLEPQTAGRLCPTPESPTSDAVASMYHVWHLFLSDPEIFSQVTYPGAGNQKEGRSKSILRDVFIAHVLVKNGNFRQKCIYTGVMLRRMMDAILNADTFDDKASSNLDYVLLLGAIHKKY</sequence>
<dbReference type="GO" id="GO:0003677">
    <property type="term" value="F:DNA binding"/>
    <property type="evidence" value="ECO:0007669"/>
    <property type="project" value="InterPro"/>
</dbReference>